<evidence type="ECO:0000259" key="3">
    <source>
        <dbReference type="Pfam" id="PF03816"/>
    </source>
</evidence>
<dbReference type="PANTHER" id="PTHR33392">
    <property type="entry name" value="POLYISOPRENYL-TEICHOIC ACID--PEPTIDOGLYCAN TEICHOIC ACID TRANSFERASE TAGU"/>
    <property type="match status" value="1"/>
</dbReference>
<evidence type="ECO:0000256" key="2">
    <source>
        <dbReference type="SAM" id="Phobius"/>
    </source>
</evidence>
<gene>
    <name evidence="4" type="ORF">HU830_05910</name>
</gene>
<protein>
    <submittedName>
        <fullName evidence="4">LCP family protein</fullName>
    </submittedName>
</protein>
<keyword evidence="2" id="KW-1133">Transmembrane helix</keyword>
<keyword evidence="2" id="KW-0812">Transmembrane</keyword>
<sequence>MSKHDQPNKLLRRNHRLYLGSNHELQTRPWLKKFLVVALMLVFIVGAYGFRLYSQASHAWNNSYVGNGKPSAAIAARKPVTILLLGIDTGGLGRKDRGNSDTIIVATINPQTKKTLLMSVPRDTLAKIYRAEDGTHTTQKVNAAYRLGRAPGAKATVQKLLNISIDHYLTVDFHSLPKVVDAVGGIEVDSPFKFRCAGIDFKKGKQQINGKQSLAYARMRYNDPRGDYGRQYRQRQVITAIVKKALSLNTLPNISQVMGSLSSSMSTDLSMTDILALAQSYQDAAKKITSDHLQGHSLTIDQAAYEVMATKELQRASDKVRTYAGSEPETLENAETELNYLNKMRNNFSFANGDNQNYTIYNQEGMQYNPTQKADAALESGTISNY</sequence>
<dbReference type="EMBL" id="JABZEC010000004">
    <property type="protein sequence ID" value="NVY96696.1"/>
    <property type="molecule type" value="Genomic_DNA"/>
</dbReference>
<dbReference type="NCBIfam" id="TIGR00350">
    <property type="entry name" value="lytR_cpsA_psr"/>
    <property type="match status" value="1"/>
</dbReference>
<evidence type="ECO:0000313" key="4">
    <source>
        <dbReference type="EMBL" id="NVY96696.1"/>
    </source>
</evidence>
<organism evidence="4 5">
    <name type="scientific">Bombilactobacillus apium</name>
    <dbReference type="NCBI Taxonomy" id="2675299"/>
    <lineage>
        <taxon>Bacteria</taxon>
        <taxon>Bacillati</taxon>
        <taxon>Bacillota</taxon>
        <taxon>Bacilli</taxon>
        <taxon>Lactobacillales</taxon>
        <taxon>Lactobacillaceae</taxon>
        <taxon>Bombilactobacillus</taxon>
    </lineage>
</organism>
<keyword evidence="2" id="KW-0472">Membrane</keyword>
<feature type="domain" description="Cell envelope-related transcriptional attenuator" evidence="3">
    <location>
        <begin position="99"/>
        <end position="246"/>
    </location>
</feature>
<evidence type="ECO:0000256" key="1">
    <source>
        <dbReference type="ARBA" id="ARBA00006068"/>
    </source>
</evidence>
<dbReference type="AlphaFoldDB" id="A0A850RBK4"/>
<comment type="similarity">
    <text evidence="1">Belongs to the LytR/CpsA/Psr (LCP) family.</text>
</comment>
<dbReference type="Proteomes" id="UP000563523">
    <property type="component" value="Unassembled WGS sequence"/>
</dbReference>
<accession>A0A850RBK4</accession>
<dbReference type="InterPro" id="IPR050922">
    <property type="entry name" value="LytR/CpsA/Psr_CW_biosynth"/>
</dbReference>
<proteinExistence type="inferred from homology"/>
<dbReference type="RefSeq" id="WP_176942853.1">
    <property type="nucleotide sequence ID" value="NZ_JABZEC010000004.1"/>
</dbReference>
<comment type="caution">
    <text evidence="4">The sequence shown here is derived from an EMBL/GenBank/DDBJ whole genome shotgun (WGS) entry which is preliminary data.</text>
</comment>
<evidence type="ECO:0000313" key="5">
    <source>
        <dbReference type="Proteomes" id="UP000563523"/>
    </source>
</evidence>
<keyword evidence="5" id="KW-1185">Reference proteome</keyword>
<dbReference type="Gene3D" id="3.40.630.190">
    <property type="entry name" value="LCP protein"/>
    <property type="match status" value="1"/>
</dbReference>
<feature type="transmembrane region" description="Helical" evidence="2">
    <location>
        <begin position="34"/>
        <end position="53"/>
    </location>
</feature>
<dbReference type="Pfam" id="PF03816">
    <property type="entry name" value="LytR_cpsA_psr"/>
    <property type="match status" value="1"/>
</dbReference>
<name>A0A850RBK4_9LACO</name>
<dbReference type="PANTHER" id="PTHR33392:SF6">
    <property type="entry name" value="POLYISOPRENYL-TEICHOIC ACID--PEPTIDOGLYCAN TEICHOIC ACID TRANSFERASE TAGU"/>
    <property type="match status" value="1"/>
</dbReference>
<reference evidence="4 5" key="1">
    <citation type="submission" date="2020-06" db="EMBL/GenBank/DDBJ databases">
        <authorList>
            <person name="Kang J."/>
        </authorList>
    </citation>
    <scope>NUCLEOTIDE SEQUENCE [LARGE SCALE GENOMIC DNA]</scope>
    <source>
        <strain evidence="4 5">DCY120</strain>
    </source>
</reference>
<dbReference type="InterPro" id="IPR004474">
    <property type="entry name" value="LytR_CpsA_psr"/>
</dbReference>